<dbReference type="AlphaFoldDB" id="R0K378"/>
<proteinExistence type="predicted"/>
<dbReference type="EMBL" id="KB742808">
    <property type="protein sequence ID" value="EOB04112.1"/>
    <property type="molecule type" value="Genomic_DNA"/>
</dbReference>
<evidence type="ECO:0000313" key="2">
    <source>
        <dbReference type="EMBL" id="EOB04112.1"/>
    </source>
</evidence>
<feature type="compositionally biased region" description="Low complexity" evidence="1">
    <location>
        <begin position="611"/>
        <end position="622"/>
    </location>
</feature>
<evidence type="ECO:0000256" key="1">
    <source>
        <dbReference type="SAM" id="MobiDB-lite"/>
    </source>
</evidence>
<accession>R0K378</accession>
<reference evidence="3" key="1">
    <citation type="journal article" date="2013" name="Nat. Genet.">
        <title>The duck genome and transcriptome provide insight into an avian influenza virus reservoir species.</title>
        <authorList>
            <person name="Huang Y."/>
            <person name="Li Y."/>
            <person name="Burt D.W."/>
            <person name="Chen H."/>
            <person name="Zhang Y."/>
            <person name="Qian W."/>
            <person name="Kim H."/>
            <person name="Gan S."/>
            <person name="Zhao Y."/>
            <person name="Li J."/>
            <person name="Yi K."/>
            <person name="Feng H."/>
            <person name="Zhu P."/>
            <person name="Li B."/>
            <person name="Liu Q."/>
            <person name="Fairley S."/>
            <person name="Magor K.E."/>
            <person name="Du Z."/>
            <person name="Hu X."/>
            <person name="Goodman L."/>
            <person name="Tafer H."/>
            <person name="Vignal A."/>
            <person name="Lee T."/>
            <person name="Kim K.W."/>
            <person name="Sheng Z."/>
            <person name="An Y."/>
            <person name="Searle S."/>
            <person name="Herrero J."/>
            <person name="Groenen M.A."/>
            <person name="Crooijmans R.P."/>
            <person name="Faraut T."/>
            <person name="Cai Q."/>
            <person name="Webster R.G."/>
            <person name="Aldridge J.R."/>
            <person name="Warren W.C."/>
            <person name="Bartschat S."/>
            <person name="Kehr S."/>
            <person name="Marz M."/>
            <person name="Stadler P.F."/>
            <person name="Smith J."/>
            <person name="Kraus R.H."/>
            <person name="Zhao Y."/>
            <person name="Ren L."/>
            <person name="Fei J."/>
            <person name="Morisson M."/>
            <person name="Kaiser P."/>
            <person name="Griffin D.K."/>
            <person name="Rao M."/>
            <person name="Pitel F."/>
            <person name="Wang J."/>
            <person name="Li N."/>
        </authorList>
    </citation>
    <scope>NUCLEOTIDE SEQUENCE [LARGE SCALE GENOMIC DNA]</scope>
</reference>
<feature type="region of interest" description="Disordered" evidence="1">
    <location>
        <begin position="749"/>
        <end position="772"/>
    </location>
</feature>
<feature type="compositionally biased region" description="Polar residues" evidence="1">
    <location>
        <begin position="644"/>
        <end position="661"/>
    </location>
</feature>
<feature type="region of interest" description="Disordered" evidence="1">
    <location>
        <begin position="264"/>
        <end position="283"/>
    </location>
</feature>
<evidence type="ECO:0000313" key="3">
    <source>
        <dbReference type="Proteomes" id="UP000296049"/>
    </source>
</evidence>
<keyword evidence="3" id="KW-1185">Reference proteome</keyword>
<gene>
    <name evidence="2" type="ORF">Anapl_00137</name>
</gene>
<protein>
    <submittedName>
        <fullName evidence="2">Uncharacterized protein</fullName>
    </submittedName>
</protein>
<sequence>MLLVTAEDAAKTSCLLGKDSARRFSSQQSPASRYSFPSVTRTLCNTDQLYSQGDTEKQGLSAALKTGRDFEAVVIDELLTHKKATKLLAGEAERAQLRTDAHRFENRHVEAILLQEDPKQKPLRAVERCFAAVSHAASKNKDKGREPHLQEKAVLEVIRGFVPAFRVSPSLRFMRKACLLLFLERSAAQTLSQTKGKQYSTKAHLLQSEYSVPSSKASCRKDNKGLEHPNNEQALTTQTQLHRGYSPEPAQNLCTVLSSAAGSGKSLTRGRGSAPQQNPANRPLKAARITVQVTCYSFISSTSLCLAEPELQPKAASGGSWLAPECPTRPNPASQWLVLWEHKAETSAVALNKAGKGSAGQLARGVSHAGTDAPLSGTKSVSDTDQGDFKFKACNSDWDKTTHKHRVPEIAMFFQSNSHKCSPVNPVSPSQMSRHTAYLSLLTNGHMVCGAAALPGGKGGGKDDGRGSTARKDCREKTAHLGKSEGNCLKGKILSFPGQYFVATDRNHRCLTSSCASTSHKLKWRISINPFACFERYFIKPYHLDAETHGLFHLFQGTPKLSTEAAKLKTRAAPSPNSQELWLLNIKTPKILSLKSTTGIAEIDLAGNDYSQQPPSQQESASKCQAQPRISSHEPATWAAASRGDSSSPPFQHTRANQAPDSPSRKEATGTAQGFQFHGQFGTNQTRSLGQLSILSDAVKLTFWLQFKTQFGSLRKNSLLLKRFTPDLTIPSLAGWPNVTQVVTHTLGVPSPPFTEMKSETKQRNQTSISEY</sequence>
<organism evidence="2 3">
    <name type="scientific">Anas platyrhynchos</name>
    <name type="common">Mallard</name>
    <name type="synonym">Anas boschas</name>
    <dbReference type="NCBI Taxonomy" id="8839"/>
    <lineage>
        <taxon>Eukaryota</taxon>
        <taxon>Metazoa</taxon>
        <taxon>Chordata</taxon>
        <taxon>Craniata</taxon>
        <taxon>Vertebrata</taxon>
        <taxon>Euteleostomi</taxon>
        <taxon>Archelosauria</taxon>
        <taxon>Archosauria</taxon>
        <taxon>Dinosauria</taxon>
        <taxon>Saurischia</taxon>
        <taxon>Theropoda</taxon>
        <taxon>Coelurosauria</taxon>
        <taxon>Aves</taxon>
        <taxon>Neognathae</taxon>
        <taxon>Galloanserae</taxon>
        <taxon>Anseriformes</taxon>
        <taxon>Anatidae</taxon>
        <taxon>Anatinae</taxon>
        <taxon>Anas</taxon>
    </lineage>
</organism>
<name>R0K378_ANAPL</name>
<dbReference type="Proteomes" id="UP000296049">
    <property type="component" value="Unassembled WGS sequence"/>
</dbReference>
<feature type="region of interest" description="Disordered" evidence="1">
    <location>
        <begin position="607"/>
        <end position="670"/>
    </location>
</feature>